<evidence type="ECO:0000313" key="1">
    <source>
        <dbReference type="EMBL" id="GAG67720.1"/>
    </source>
</evidence>
<gene>
    <name evidence="1" type="ORF">S01H4_12835</name>
</gene>
<proteinExistence type="predicted"/>
<protein>
    <submittedName>
        <fullName evidence="1">Uncharacterized protein</fullName>
    </submittedName>
</protein>
<reference evidence="1" key="1">
    <citation type="journal article" date="2014" name="Front. Microbiol.">
        <title>High frequency of phylogenetically diverse reductive dehalogenase-homologous genes in deep subseafloor sedimentary metagenomes.</title>
        <authorList>
            <person name="Kawai M."/>
            <person name="Futagami T."/>
            <person name="Toyoda A."/>
            <person name="Takaki Y."/>
            <person name="Nishi S."/>
            <person name="Hori S."/>
            <person name="Arai W."/>
            <person name="Tsubouchi T."/>
            <person name="Morono Y."/>
            <person name="Uchiyama I."/>
            <person name="Ito T."/>
            <person name="Fujiyama A."/>
            <person name="Inagaki F."/>
            <person name="Takami H."/>
        </authorList>
    </citation>
    <scope>NUCLEOTIDE SEQUENCE</scope>
    <source>
        <strain evidence="1">Expedition CK06-06</strain>
    </source>
</reference>
<dbReference type="EMBL" id="BART01005573">
    <property type="protein sequence ID" value="GAG67720.1"/>
    <property type="molecule type" value="Genomic_DNA"/>
</dbReference>
<sequence>IFLKNESLMSFEINIIEEAMTTMLAPEIANMWSKPDLVK</sequence>
<organism evidence="1">
    <name type="scientific">marine sediment metagenome</name>
    <dbReference type="NCBI Taxonomy" id="412755"/>
    <lineage>
        <taxon>unclassified sequences</taxon>
        <taxon>metagenomes</taxon>
        <taxon>ecological metagenomes</taxon>
    </lineage>
</organism>
<dbReference type="AlphaFoldDB" id="X0ZDM8"/>
<accession>X0ZDM8</accession>
<feature type="non-terminal residue" evidence="1">
    <location>
        <position position="1"/>
    </location>
</feature>
<name>X0ZDM8_9ZZZZ</name>
<comment type="caution">
    <text evidence="1">The sequence shown here is derived from an EMBL/GenBank/DDBJ whole genome shotgun (WGS) entry which is preliminary data.</text>
</comment>